<reference evidence="2" key="1">
    <citation type="submission" date="2018-05" db="EMBL/GenBank/DDBJ databases">
        <authorList>
            <person name="Lanie J.A."/>
            <person name="Ng W.-L."/>
            <person name="Kazmierczak K.M."/>
            <person name="Andrzejewski T.M."/>
            <person name="Davidsen T.M."/>
            <person name="Wayne K.J."/>
            <person name="Tettelin H."/>
            <person name="Glass J.I."/>
            <person name="Rusch D."/>
            <person name="Podicherti R."/>
            <person name="Tsui H.-C.T."/>
            <person name="Winkler M.E."/>
        </authorList>
    </citation>
    <scope>NUCLEOTIDE SEQUENCE</scope>
</reference>
<dbReference type="PANTHER" id="PTHR47917:SF1">
    <property type="entry name" value="COENZYME F420:L-GLUTAMATE LIGASE"/>
    <property type="match status" value="1"/>
</dbReference>
<dbReference type="Pfam" id="PF01996">
    <property type="entry name" value="F420_ligase"/>
    <property type="match status" value="1"/>
</dbReference>
<dbReference type="AlphaFoldDB" id="A0A382ISB7"/>
<name>A0A382ISB7_9ZZZZ</name>
<dbReference type="SUPFAM" id="SSF144010">
    <property type="entry name" value="CofE-like"/>
    <property type="match status" value="1"/>
</dbReference>
<evidence type="ECO:0000313" key="2">
    <source>
        <dbReference type="EMBL" id="SVC01763.1"/>
    </source>
</evidence>
<dbReference type="EMBL" id="UINC01068844">
    <property type="protein sequence ID" value="SVC01763.1"/>
    <property type="molecule type" value="Genomic_DNA"/>
</dbReference>
<dbReference type="Gene3D" id="3.30.1330.100">
    <property type="entry name" value="CofE-like"/>
    <property type="match status" value="1"/>
</dbReference>
<gene>
    <name evidence="2" type="ORF">METZ01_LOCUS254617</name>
</gene>
<dbReference type="Gene3D" id="3.90.1660.10">
    <property type="entry name" value="CofE-like domain"/>
    <property type="match status" value="1"/>
</dbReference>
<sequence length="97" mass="10239">MQSLLSIYAVTRIPIVNAGDDVALLILAAIPASGLSLVDGDILVVSQKIVSLAEDRLVRLDSVDVSVEAFKLAAETDKDPRLVELIIILNSGVSPQS</sequence>
<feature type="non-terminal residue" evidence="2">
    <location>
        <position position="97"/>
    </location>
</feature>
<dbReference type="PANTHER" id="PTHR47917">
    <property type="match status" value="1"/>
</dbReference>
<feature type="domain" description="Coenzyme F420:L-glutamate ligase-like" evidence="1">
    <location>
        <begin position="12"/>
        <end position="87"/>
    </location>
</feature>
<evidence type="ECO:0000259" key="1">
    <source>
        <dbReference type="Pfam" id="PF01996"/>
    </source>
</evidence>
<dbReference type="InterPro" id="IPR002847">
    <property type="entry name" value="F420-0_gamma-glut_ligase-dom"/>
</dbReference>
<dbReference type="GO" id="GO:0052618">
    <property type="term" value="F:coenzyme F420-0:L-glutamate ligase activity"/>
    <property type="evidence" value="ECO:0007669"/>
    <property type="project" value="TreeGrafter"/>
</dbReference>
<organism evidence="2">
    <name type="scientific">marine metagenome</name>
    <dbReference type="NCBI Taxonomy" id="408172"/>
    <lineage>
        <taxon>unclassified sequences</taxon>
        <taxon>metagenomes</taxon>
        <taxon>ecological metagenomes</taxon>
    </lineage>
</organism>
<accession>A0A382ISB7</accession>
<proteinExistence type="predicted"/>
<protein>
    <recommendedName>
        <fullName evidence="1">Coenzyme F420:L-glutamate ligase-like domain-containing protein</fullName>
    </recommendedName>
</protein>